<reference evidence="11 12" key="1">
    <citation type="submission" date="2017-12" db="EMBL/GenBank/DDBJ databases">
        <title>Sequencing the genomes of 1000 Actinobacteria strains.</title>
        <authorList>
            <person name="Klenk H.-P."/>
        </authorList>
    </citation>
    <scope>NUCLEOTIDE SEQUENCE [LARGE SCALE GENOMIC DNA]</scope>
    <source>
        <strain evidence="11 12">DSM 12806</strain>
    </source>
</reference>
<comment type="cofactor">
    <cofactor evidence="1 9">
        <name>pyridoxal 5'-phosphate</name>
        <dbReference type="ChEBI" id="CHEBI:597326"/>
    </cofactor>
</comment>
<dbReference type="GO" id="GO:0004123">
    <property type="term" value="F:cystathionine gamma-lyase activity"/>
    <property type="evidence" value="ECO:0007669"/>
    <property type="project" value="TreeGrafter"/>
</dbReference>
<dbReference type="InterPro" id="IPR054542">
    <property type="entry name" value="Cys_met_metab_PP"/>
</dbReference>
<gene>
    <name evidence="11" type="ORF">ATL31_0708</name>
</gene>
<keyword evidence="3 8" id="KW-0663">Pyridoxal phosphate</keyword>
<evidence type="ECO:0000256" key="10">
    <source>
        <dbReference type="SAM" id="MobiDB-lite"/>
    </source>
</evidence>
<comment type="caution">
    <text evidence="11">The sequence shown here is derived from an EMBL/GenBank/DDBJ whole genome shotgun (WGS) entry which is preliminary data.</text>
</comment>
<dbReference type="GO" id="GO:0005737">
    <property type="term" value="C:cytoplasm"/>
    <property type="evidence" value="ECO:0007669"/>
    <property type="project" value="TreeGrafter"/>
</dbReference>
<dbReference type="InterPro" id="IPR000277">
    <property type="entry name" value="Cys/Met-Metab_PyrdxlP-dep_enz"/>
</dbReference>
<sequence length="377" mass="39121">MTDEPTTETTDRQTPRDVGGLAPATRIVALGRENPAPGAQVGAPLVLTSTFHADGPVNYARGGNPTWSAFEEALGSLEGGDALVLASGMAAVTAALSLLPHGGTVVVPDAAYNGVMATVGDLEAAGAATVRRVDVTDTAAVVAALPGADLLWLESPTNPLLEVADLPALAAAARERGVLTVVDNTFATPLLQRPLEAGVDVVVHSATKYLSGHSDVLLGAVVTAGDERGRSLHEQLRRHRQLGGGIAGPMETWLALRGLRTLHLRLERACASAADLAGRLAGHHAVTRVRYPGFGAIVSIEVTGGAAGAEGVAASTRVWVHATSLGGVESLLERRRRQPNEPEKVPEELLRLSVGIEDVDDLWRDLSAALDRLGDDA</sequence>
<evidence type="ECO:0000256" key="3">
    <source>
        <dbReference type="ARBA" id="ARBA00022898"/>
    </source>
</evidence>
<feature type="modified residue" description="N6-(pyridoxal phosphate)lysine" evidence="8">
    <location>
        <position position="208"/>
    </location>
</feature>
<dbReference type="InterPro" id="IPR015421">
    <property type="entry name" value="PyrdxlP-dep_Trfase_major"/>
</dbReference>
<evidence type="ECO:0000256" key="7">
    <source>
        <dbReference type="ARBA" id="ARBA00052699"/>
    </source>
</evidence>
<dbReference type="GO" id="GO:0019346">
    <property type="term" value="P:transsulfuration"/>
    <property type="evidence" value="ECO:0007669"/>
    <property type="project" value="InterPro"/>
</dbReference>
<keyword evidence="12" id="KW-1185">Reference proteome</keyword>
<comment type="catalytic activity">
    <reaction evidence="6">
        <text>L-homocysteine + H2O = 2-oxobutanoate + hydrogen sulfide + NH4(+) + H(+)</text>
        <dbReference type="Rhea" id="RHEA:14501"/>
        <dbReference type="ChEBI" id="CHEBI:15377"/>
        <dbReference type="ChEBI" id="CHEBI:15378"/>
        <dbReference type="ChEBI" id="CHEBI:16763"/>
        <dbReference type="ChEBI" id="CHEBI:28938"/>
        <dbReference type="ChEBI" id="CHEBI:29919"/>
        <dbReference type="ChEBI" id="CHEBI:58199"/>
        <dbReference type="EC" id="4.4.1.2"/>
    </reaction>
    <physiologicalReaction direction="left-to-right" evidence="6">
        <dbReference type="Rhea" id="RHEA:14502"/>
    </physiologicalReaction>
</comment>
<evidence type="ECO:0000256" key="1">
    <source>
        <dbReference type="ARBA" id="ARBA00001933"/>
    </source>
</evidence>
<dbReference type="FunFam" id="3.40.640.10:FF:000046">
    <property type="entry name" value="Cystathionine gamma-lyase"/>
    <property type="match status" value="1"/>
</dbReference>
<organism evidence="11 12">
    <name type="scientific">Phycicoccus duodecadis</name>
    <dbReference type="NCBI Taxonomy" id="173053"/>
    <lineage>
        <taxon>Bacteria</taxon>
        <taxon>Bacillati</taxon>
        <taxon>Actinomycetota</taxon>
        <taxon>Actinomycetes</taxon>
        <taxon>Micrococcales</taxon>
        <taxon>Intrasporangiaceae</taxon>
        <taxon>Phycicoccus</taxon>
    </lineage>
</organism>
<dbReference type="RefSeq" id="WP_245861866.1">
    <property type="nucleotide sequence ID" value="NZ_PJNE01000001.1"/>
</dbReference>
<evidence type="ECO:0000256" key="6">
    <source>
        <dbReference type="ARBA" id="ARBA00048780"/>
    </source>
</evidence>
<dbReference type="EMBL" id="PJNE01000001">
    <property type="protein sequence ID" value="PKW25906.1"/>
    <property type="molecule type" value="Genomic_DNA"/>
</dbReference>
<comment type="similarity">
    <text evidence="2 9">Belongs to the trans-sulfuration enzymes family.</text>
</comment>
<dbReference type="AlphaFoldDB" id="A0A2N3YGF5"/>
<dbReference type="GO" id="GO:0047982">
    <property type="term" value="F:homocysteine desulfhydrase activity"/>
    <property type="evidence" value="ECO:0007669"/>
    <property type="project" value="UniProtKB-EC"/>
</dbReference>
<evidence type="ECO:0000313" key="11">
    <source>
        <dbReference type="EMBL" id="PKW25906.1"/>
    </source>
</evidence>
<dbReference type="Proteomes" id="UP000233781">
    <property type="component" value="Unassembled WGS sequence"/>
</dbReference>
<dbReference type="InterPro" id="IPR015424">
    <property type="entry name" value="PyrdxlP-dep_Trfase"/>
</dbReference>
<dbReference type="SUPFAM" id="SSF53383">
    <property type="entry name" value="PLP-dependent transferases"/>
    <property type="match status" value="1"/>
</dbReference>
<dbReference type="EC" id="4.4.1.2" evidence="4"/>
<evidence type="ECO:0000256" key="2">
    <source>
        <dbReference type="ARBA" id="ARBA00009077"/>
    </source>
</evidence>
<dbReference type="Pfam" id="PF01053">
    <property type="entry name" value="Cys_Met_Meta_PP"/>
    <property type="match status" value="1"/>
</dbReference>
<evidence type="ECO:0000256" key="4">
    <source>
        <dbReference type="ARBA" id="ARBA00047175"/>
    </source>
</evidence>
<dbReference type="PROSITE" id="PS00868">
    <property type="entry name" value="CYS_MET_METAB_PP"/>
    <property type="match status" value="1"/>
</dbReference>
<evidence type="ECO:0000256" key="8">
    <source>
        <dbReference type="PIRSR" id="PIRSR001434-2"/>
    </source>
</evidence>
<evidence type="ECO:0000256" key="5">
    <source>
        <dbReference type="ARBA" id="ARBA00047199"/>
    </source>
</evidence>
<dbReference type="Gene3D" id="3.40.640.10">
    <property type="entry name" value="Type I PLP-dependent aspartate aminotransferase-like (Major domain)"/>
    <property type="match status" value="1"/>
</dbReference>
<dbReference type="PANTHER" id="PTHR11808:SF15">
    <property type="entry name" value="CYSTATHIONINE GAMMA-LYASE"/>
    <property type="match status" value="1"/>
</dbReference>
<dbReference type="PIRSF" id="PIRSF001434">
    <property type="entry name" value="CGS"/>
    <property type="match status" value="1"/>
</dbReference>
<protein>
    <recommendedName>
        <fullName evidence="4">homocysteine desulfhydrase</fullName>
        <ecNumber evidence="4">4.4.1.2</ecNumber>
    </recommendedName>
    <alternativeName>
        <fullName evidence="5">Homocysteine desulfhydrase</fullName>
    </alternativeName>
</protein>
<dbReference type="PANTHER" id="PTHR11808">
    <property type="entry name" value="TRANS-SULFURATION ENZYME FAMILY MEMBER"/>
    <property type="match status" value="1"/>
</dbReference>
<dbReference type="Gene3D" id="3.90.1150.10">
    <property type="entry name" value="Aspartate Aminotransferase, domain 1"/>
    <property type="match status" value="1"/>
</dbReference>
<dbReference type="GO" id="GO:0030170">
    <property type="term" value="F:pyridoxal phosphate binding"/>
    <property type="evidence" value="ECO:0007669"/>
    <property type="project" value="InterPro"/>
</dbReference>
<evidence type="ECO:0000256" key="9">
    <source>
        <dbReference type="RuleBase" id="RU362118"/>
    </source>
</evidence>
<dbReference type="GO" id="GO:0018826">
    <property type="term" value="F:methionine gamma-lyase activity"/>
    <property type="evidence" value="ECO:0007669"/>
    <property type="project" value="UniProtKB-EC"/>
</dbReference>
<dbReference type="GO" id="GO:0019343">
    <property type="term" value="P:cysteine biosynthetic process via cystathionine"/>
    <property type="evidence" value="ECO:0007669"/>
    <property type="project" value="TreeGrafter"/>
</dbReference>
<feature type="region of interest" description="Disordered" evidence="10">
    <location>
        <begin position="1"/>
        <end position="20"/>
    </location>
</feature>
<comment type="catalytic activity">
    <reaction evidence="7">
        <text>L-methionine + H2O = methanethiol + 2-oxobutanoate + NH4(+)</text>
        <dbReference type="Rhea" id="RHEA:23800"/>
        <dbReference type="ChEBI" id="CHEBI:15377"/>
        <dbReference type="ChEBI" id="CHEBI:16007"/>
        <dbReference type="ChEBI" id="CHEBI:16763"/>
        <dbReference type="ChEBI" id="CHEBI:28938"/>
        <dbReference type="ChEBI" id="CHEBI:57844"/>
        <dbReference type="EC" id="4.4.1.11"/>
    </reaction>
    <physiologicalReaction direction="left-to-right" evidence="7">
        <dbReference type="Rhea" id="RHEA:23801"/>
    </physiologicalReaction>
</comment>
<name>A0A2N3YGF5_9MICO</name>
<accession>A0A2N3YGF5</accession>
<evidence type="ECO:0000313" key="12">
    <source>
        <dbReference type="Proteomes" id="UP000233781"/>
    </source>
</evidence>
<proteinExistence type="inferred from homology"/>
<dbReference type="InterPro" id="IPR015422">
    <property type="entry name" value="PyrdxlP-dep_Trfase_small"/>
</dbReference>
<dbReference type="GO" id="GO:0003962">
    <property type="term" value="F:cystathionine gamma-synthase activity"/>
    <property type="evidence" value="ECO:0007669"/>
    <property type="project" value="TreeGrafter"/>
</dbReference>